<protein>
    <submittedName>
        <fullName evidence="1">Uncharacterized protein</fullName>
    </submittedName>
</protein>
<dbReference type="AlphaFoldDB" id="U2E843"/>
<dbReference type="InParanoid" id="U2E843"/>
<reference evidence="1 2" key="2">
    <citation type="journal article" date="2013" name="PLoS ONE">
        <title>INDIGO - INtegrated Data Warehouse of MIcrobial GenOmes with Examples from the Red Sea Extremophiles.</title>
        <authorList>
            <person name="Alam I."/>
            <person name="Antunes A."/>
            <person name="Kamau A.A."/>
            <person name="Ba Alawi W."/>
            <person name="Kalkatawi M."/>
            <person name="Stingl U."/>
            <person name="Bajic V.B."/>
        </authorList>
    </citation>
    <scope>NUCLEOTIDE SEQUENCE [LARGE SCALE GENOMIC DNA]</scope>
    <source>
        <strain evidence="1 2">SSD-17B</strain>
    </source>
</reference>
<sequence length="70" mass="8623">MNVYQTTYSEHTIEFELHRKMVKHVNLNVKPENKTEKEFISGETFKYLVKQYRLYRLKVKQTDEKEEIKL</sequence>
<comment type="caution">
    <text evidence="1">The sequence shown here is derived from an EMBL/GenBank/DDBJ whole genome shotgun (WGS) entry which is preliminary data.</text>
</comment>
<dbReference type="RefSeq" id="WP_008825506.1">
    <property type="nucleotide sequence ID" value="NZ_AFNU02000018.1"/>
</dbReference>
<evidence type="ECO:0000313" key="2">
    <source>
        <dbReference type="Proteomes" id="UP000005707"/>
    </source>
</evidence>
<name>U2E843_9MOLU</name>
<dbReference type="Proteomes" id="UP000005707">
    <property type="component" value="Unassembled WGS sequence"/>
</dbReference>
<keyword evidence="2" id="KW-1185">Reference proteome</keyword>
<accession>U2E843</accession>
<dbReference type="EMBL" id="AFNU02000018">
    <property type="protein sequence ID" value="ERJ11041.1"/>
    <property type="molecule type" value="Genomic_DNA"/>
</dbReference>
<proteinExistence type="predicted"/>
<organism evidence="1 2">
    <name type="scientific">Haloplasma contractile SSD-17B</name>
    <dbReference type="NCBI Taxonomy" id="1033810"/>
    <lineage>
        <taxon>Bacteria</taxon>
        <taxon>Bacillati</taxon>
        <taxon>Mycoplasmatota</taxon>
        <taxon>Mollicutes</taxon>
        <taxon>Haloplasmatales</taxon>
        <taxon>Haloplasmataceae</taxon>
        <taxon>Haloplasma</taxon>
    </lineage>
</organism>
<evidence type="ECO:0000313" key="1">
    <source>
        <dbReference type="EMBL" id="ERJ11041.1"/>
    </source>
</evidence>
<dbReference type="STRING" id="1033810.HLPCO_002932"/>
<gene>
    <name evidence="1" type="ORF">HLPCO_002932</name>
</gene>
<reference evidence="1 2" key="1">
    <citation type="journal article" date="2011" name="J. Bacteriol.">
        <title>Genome sequence of Haloplasma contractile, an unusual contractile bacterium from a deep-sea anoxic brine lake.</title>
        <authorList>
            <person name="Antunes A."/>
            <person name="Alam I."/>
            <person name="El Dorry H."/>
            <person name="Siam R."/>
            <person name="Robertson A."/>
            <person name="Bajic V.B."/>
            <person name="Stingl U."/>
        </authorList>
    </citation>
    <scope>NUCLEOTIDE SEQUENCE [LARGE SCALE GENOMIC DNA]</scope>
    <source>
        <strain evidence="1 2">SSD-17B</strain>
    </source>
</reference>